<proteinExistence type="predicted"/>
<accession>M7A5K0</accession>
<evidence type="ECO:0000313" key="1">
    <source>
        <dbReference type="EMBL" id="EMP09290.1"/>
    </source>
</evidence>
<dbReference type="AlphaFoldDB" id="M7A5K0"/>
<dbReference type="EMBL" id="AKWN02000045">
    <property type="protein sequence ID" value="EMP09290.1"/>
    <property type="molecule type" value="Genomic_DNA"/>
</dbReference>
<reference evidence="1 2" key="1">
    <citation type="submission" date="2013-01" db="EMBL/GenBank/DDBJ databases">
        <authorList>
            <person name="Harkins D.M."/>
            <person name="Durkin A.S."/>
            <person name="Brinkac L.M."/>
            <person name="Haft D.H."/>
            <person name="Selengut J.D."/>
            <person name="Sanka R."/>
            <person name="DePew J."/>
            <person name="Purushe J."/>
            <person name="Picardeau M."/>
            <person name="Werts C."/>
            <person name="Goarant C."/>
            <person name="Vinetz J.M."/>
            <person name="Sutton G.G."/>
            <person name="Nierman W.C."/>
            <person name="Fouts D.E."/>
        </authorList>
    </citation>
    <scope>NUCLEOTIDE SEQUENCE [LARGE SCALE GENOMIC DNA]</scope>
    <source>
        <strain evidence="1 2">200701872</strain>
    </source>
</reference>
<dbReference type="BioCyc" id="LINT1193029:G11R4-5228-MONOMER"/>
<gene>
    <name evidence="1" type="ORF">LEP1GSC124_0432</name>
</gene>
<organism evidence="1 2">
    <name type="scientific">Leptospira interrogans serovar Pyrogenes str. 200701872</name>
    <dbReference type="NCBI Taxonomy" id="1193029"/>
    <lineage>
        <taxon>Bacteria</taxon>
        <taxon>Pseudomonadati</taxon>
        <taxon>Spirochaetota</taxon>
        <taxon>Spirochaetia</taxon>
        <taxon>Leptospirales</taxon>
        <taxon>Leptospiraceae</taxon>
        <taxon>Leptospira</taxon>
    </lineage>
</organism>
<evidence type="ECO:0000313" key="2">
    <source>
        <dbReference type="Proteomes" id="UP000012117"/>
    </source>
</evidence>
<comment type="caution">
    <text evidence="1">The sequence shown here is derived from an EMBL/GenBank/DDBJ whole genome shotgun (WGS) entry which is preliminary data.</text>
</comment>
<sequence>MKSYLKALNQSSLKSLTKSVYNFTFGKSQVLSNKVLYQVQLK</sequence>
<protein>
    <submittedName>
        <fullName evidence="1">Uncharacterized protein</fullName>
    </submittedName>
</protein>
<dbReference type="Proteomes" id="UP000012117">
    <property type="component" value="Unassembled WGS sequence"/>
</dbReference>
<name>M7A5K0_LEPIR</name>